<evidence type="ECO:0000256" key="5">
    <source>
        <dbReference type="ARBA" id="ARBA00022692"/>
    </source>
</evidence>
<feature type="transmembrane region" description="Helical" evidence="8">
    <location>
        <begin position="369"/>
        <end position="388"/>
    </location>
</feature>
<keyword evidence="7 8" id="KW-0472">Membrane</keyword>
<evidence type="ECO:0000259" key="9">
    <source>
        <dbReference type="Pfam" id="PF13813"/>
    </source>
</evidence>
<evidence type="ECO:0000313" key="10">
    <source>
        <dbReference type="EMBL" id="CAK9193758.1"/>
    </source>
</evidence>
<feature type="transmembrane region" description="Helical" evidence="8">
    <location>
        <begin position="37"/>
        <end position="54"/>
    </location>
</feature>
<dbReference type="PANTHER" id="PTHR31595:SF57">
    <property type="entry name" value="OS04G0481900 PROTEIN"/>
    <property type="match status" value="1"/>
</dbReference>
<reference evidence="10" key="1">
    <citation type="submission" date="2024-02" db="EMBL/GenBank/DDBJ databases">
        <authorList>
            <consortium name="ELIXIR-Norway"/>
            <consortium name="Elixir Norway"/>
        </authorList>
    </citation>
    <scope>NUCLEOTIDE SEQUENCE</scope>
</reference>
<evidence type="ECO:0000256" key="3">
    <source>
        <dbReference type="ARBA" id="ARBA00007282"/>
    </source>
</evidence>
<dbReference type="Pfam" id="PF13813">
    <property type="entry name" value="MBOAT_2"/>
    <property type="match status" value="1"/>
</dbReference>
<evidence type="ECO:0000256" key="8">
    <source>
        <dbReference type="SAM" id="Phobius"/>
    </source>
</evidence>
<keyword evidence="5 8" id="KW-0812">Transmembrane</keyword>
<name>A0ABP0TDD2_9BRYO</name>
<sequence length="410" mass="46300">MEVGWGGGLVIAVVVTWVVGAYCYWCVKALPIGVPRLLASIPALVIYAYLPLIFNRQTHLIGVGAYFCIFTWVGSFKLLLFCWNQGPGCEPWVLASFPRFAIVMSFPAHIKRKGRVVKKIPASSSWFVHLMESETWSMLLVRSGVKVILLGYLLNHVFPMRDSIPKNVMLGLYCIQLYLFATILLETLGAIANSVFGVELEPHFDNPLMATSLEEFWARRWNLLVSNMLRETVYNPVYWWLKTRQQKLMAPVANQTSSEQQSGAFGATNLQSAPGIKSRSSIQEGISEAQQQQQPQVAEKKPESQFDIPKFYAMLAAFFVSGLAHELAVYYMTLKVTGEMTAFFTLQGLATGLEAGLKVYYRQLKPPKLLRRFLTLGFCFITSSYLFWPPMSRGADLQVIAEMQQILRIF</sequence>
<feature type="transmembrane region" description="Helical" evidence="8">
    <location>
        <begin position="136"/>
        <end position="158"/>
    </location>
</feature>
<feature type="domain" description="Wax synthase" evidence="9">
    <location>
        <begin position="201"/>
        <end position="246"/>
    </location>
</feature>
<evidence type="ECO:0000256" key="6">
    <source>
        <dbReference type="ARBA" id="ARBA00022989"/>
    </source>
</evidence>
<evidence type="ECO:0000256" key="7">
    <source>
        <dbReference type="ARBA" id="ARBA00023136"/>
    </source>
</evidence>
<evidence type="ECO:0000256" key="4">
    <source>
        <dbReference type="ARBA" id="ARBA00022679"/>
    </source>
</evidence>
<dbReference type="InterPro" id="IPR044851">
    <property type="entry name" value="Wax_synthase"/>
</dbReference>
<keyword evidence="11" id="KW-1185">Reference proteome</keyword>
<dbReference type="PANTHER" id="PTHR31595">
    <property type="entry name" value="LONG-CHAIN-ALCOHOL O-FATTY-ACYLTRANSFERASE 3-RELATED"/>
    <property type="match status" value="1"/>
</dbReference>
<dbReference type="Proteomes" id="UP001497512">
    <property type="component" value="Chromosome 10"/>
</dbReference>
<feature type="transmembrane region" description="Helical" evidence="8">
    <location>
        <begin position="311"/>
        <end position="334"/>
    </location>
</feature>
<comment type="similarity">
    <text evidence="3">Belongs to the wax synthase family.</text>
</comment>
<accession>A0ABP0TDD2</accession>
<dbReference type="InterPro" id="IPR032805">
    <property type="entry name" value="Wax_synthase_dom"/>
</dbReference>
<proteinExistence type="inferred from homology"/>
<organism evidence="10 11">
    <name type="scientific">Sphagnum troendelagicum</name>
    <dbReference type="NCBI Taxonomy" id="128251"/>
    <lineage>
        <taxon>Eukaryota</taxon>
        <taxon>Viridiplantae</taxon>
        <taxon>Streptophyta</taxon>
        <taxon>Embryophyta</taxon>
        <taxon>Bryophyta</taxon>
        <taxon>Sphagnophytina</taxon>
        <taxon>Sphagnopsida</taxon>
        <taxon>Sphagnales</taxon>
        <taxon>Sphagnaceae</taxon>
        <taxon>Sphagnum</taxon>
    </lineage>
</organism>
<keyword evidence="6 8" id="KW-1133">Transmembrane helix</keyword>
<protein>
    <recommendedName>
        <fullName evidence="9">Wax synthase domain-containing protein</fullName>
    </recommendedName>
</protein>
<evidence type="ECO:0000313" key="11">
    <source>
        <dbReference type="Proteomes" id="UP001497512"/>
    </source>
</evidence>
<feature type="transmembrane region" description="Helical" evidence="8">
    <location>
        <begin position="6"/>
        <end position="25"/>
    </location>
</feature>
<feature type="transmembrane region" description="Helical" evidence="8">
    <location>
        <begin position="170"/>
        <end position="192"/>
    </location>
</feature>
<evidence type="ECO:0000256" key="1">
    <source>
        <dbReference type="ARBA" id="ARBA00004141"/>
    </source>
</evidence>
<keyword evidence="4" id="KW-0808">Transferase</keyword>
<dbReference type="EMBL" id="OZ019902">
    <property type="protein sequence ID" value="CAK9193758.1"/>
    <property type="molecule type" value="Genomic_DNA"/>
</dbReference>
<feature type="transmembrane region" description="Helical" evidence="8">
    <location>
        <begin position="60"/>
        <end position="80"/>
    </location>
</feature>
<comment type="pathway">
    <text evidence="2">Secondary metabolite biosynthesis.</text>
</comment>
<comment type="subcellular location">
    <subcellularLocation>
        <location evidence="1">Membrane</location>
        <topology evidence="1">Multi-pass membrane protein</topology>
    </subcellularLocation>
</comment>
<gene>
    <name evidence="10" type="ORF">CSSPTR1EN2_LOCUS2186</name>
</gene>
<evidence type="ECO:0000256" key="2">
    <source>
        <dbReference type="ARBA" id="ARBA00005179"/>
    </source>
</evidence>